<protein>
    <recommendedName>
        <fullName evidence="3">Knr4/Smi1-like domain-containing protein</fullName>
    </recommendedName>
</protein>
<evidence type="ECO:0000313" key="2">
    <source>
        <dbReference type="Proteomes" id="UP000192815"/>
    </source>
</evidence>
<sequence length="191" mass="21748">MNEKILKNFAERFNKSEQSTGKIFFRDTPKEIVNGSLSLMLSGEVEQFYTQLEMEDNPTIGGDFFLQIFMINQLEKAQDGWSGPDDETLPWMNSFVVFADRNGDALVFDSAQKNPSIYGSIQKRSFLIASSMNIFLEALLLAIEVEEDAFNGDTREDDMSFKKVFIERVENSVSGLNSGFNVDGFMKFFFD</sequence>
<organism evidence="1 2">
    <name type="scientific">Pseudomonas floridensis</name>
    <dbReference type="NCBI Taxonomy" id="1958950"/>
    <lineage>
        <taxon>Bacteria</taxon>
        <taxon>Pseudomonadati</taxon>
        <taxon>Pseudomonadota</taxon>
        <taxon>Gammaproteobacteria</taxon>
        <taxon>Pseudomonadales</taxon>
        <taxon>Pseudomonadaceae</taxon>
        <taxon>Pseudomonas</taxon>
    </lineage>
</organism>
<dbReference type="EMBL" id="MUIO01000143">
    <property type="protein sequence ID" value="ORC54012.1"/>
    <property type="molecule type" value="Genomic_DNA"/>
</dbReference>
<evidence type="ECO:0008006" key="3">
    <source>
        <dbReference type="Google" id="ProtNLM"/>
    </source>
</evidence>
<keyword evidence="2" id="KW-1185">Reference proteome</keyword>
<accession>A0A1X0MYY8</accession>
<dbReference type="Proteomes" id="UP000192815">
    <property type="component" value="Unassembled WGS sequence"/>
</dbReference>
<dbReference type="RefSeq" id="WP_083186203.1">
    <property type="nucleotide sequence ID" value="NZ_CBCRZR010000063.1"/>
</dbReference>
<dbReference type="AlphaFoldDB" id="A0A1X0MYY8"/>
<proteinExistence type="predicted"/>
<comment type="caution">
    <text evidence="1">The sequence shown here is derived from an EMBL/GenBank/DDBJ whole genome shotgun (WGS) entry which is preliminary data.</text>
</comment>
<evidence type="ECO:0000313" key="1">
    <source>
        <dbReference type="EMBL" id="ORC54012.1"/>
    </source>
</evidence>
<name>A0A1X0MYY8_9PSED</name>
<dbReference type="OrthoDB" id="6882937at2"/>
<reference evidence="2" key="1">
    <citation type="submission" date="2017-02" db="EMBL/GenBank/DDBJ databases">
        <title>Pseudomonas floridae sp. nov., a novel pathogenic bacterial species isolated from tomato.</title>
        <authorList>
            <person name="Timilsina S."/>
            <person name="Vallad G.E."/>
            <person name="Jones J.B."/>
        </authorList>
    </citation>
    <scope>NUCLEOTIDE SEQUENCE [LARGE SCALE GENOMIC DNA]</scope>
    <source>
        <strain evidence="2">GEV388</strain>
    </source>
</reference>
<gene>
    <name evidence="1" type="ORF">BZK31_26625</name>
</gene>